<name>O16908_CAEEL</name>
<keyword evidence="1" id="KW-0812">Transmembrane</keyword>
<feature type="signal peptide" evidence="2">
    <location>
        <begin position="1"/>
        <end position="17"/>
    </location>
</feature>
<dbReference type="UCSC" id="C31B8.1">
    <property type="organism name" value="c. elegans"/>
</dbReference>
<reference evidence="3 4" key="1">
    <citation type="journal article" date="1998" name="Science">
        <title>Genome sequence of the nematode C. elegans: a platform for investigating biology.</title>
        <authorList>
            <consortium name="The C. elegans sequencing consortium"/>
            <person name="Sulson J.E."/>
            <person name="Waterston R."/>
        </authorList>
    </citation>
    <scope>NUCLEOTIDE SEQUENCE [LARGE SCALE GENOMIC DNA]</scope>
    <source>
        <strain evidence="3 4">Bristol N2</strain>
    </source>
</reference>
<keyword evidence="3" id="KW-0675">Receptor</keyword>
<dbReference type="KEGG" id="cel:CELE_C31B8.1"/>
<accession>O16908</accession>
<dbReference type="AlphaFoldDB" id="O16908"/>
<dbReference type="AGR" id="WB:WBGene00016279"/>
<dbReference type="OMA" id="HIMISLP"/>
<dbReference type="eggNOG" id="ENOG502TFPK">
    <property type="taxonomic scope" value="Eukaryota"/>
</dbReference>
<dbReference type="HOGENOM" id="CLU_1210746_0_0_1"/>
<dbReference type="Proteomes" id="UP000001940">
    <property type="component" value="Chromosome V"/>
</dbReference>
<feature type="transmembrane region" description="Helical" evidence="1">
    <location>
        <begin position="133"/>
        <end position="157"/>
    </location>
</feature>
<evidence type="ECO:0000256" key="1">
    <source>
        <dbReference type="SAM" id="Phobius"/>
    </source>
</evidence>
<dbReference type="OrthoDB" id="5851506at2759"/>
<evidence type="ECO:0000256" key="2">
    <source>
        <dbReference type="SAM" id="SignalP"/>
    </source>
</evidence>
<proteinExistence type="predicted"/>
<sequence>MMIAILMFLKTMAITRSKSPFKASPSNQKLFISFGVGLPIFFQMCIFTASYSSPSKIAQFLKDSYPHMKYLTAYPFLWMLTSKRNLQGFFMTIIACIGIVFMLVIILFIILVVELDLQVNTMSQASNKYHKRLLFEFMVHIMISLPFFILSPLLIFLKIFLNDTVDVSFLTSISFAVFTSAPIPSMLVFLLKNKKYRSFLIKLFHIPQRTEPPAKSIISRQTVSRVRME</sequence>
<evidence type="ECO:0000313" key="4">
    <source>
        <dbReference type="Proteomes" id="UP000001940"/>
    </source>
</evidence>
<gene>
    <name evidence="3 5" type="ORF">C31B8.1</name>
    <name evidence="3" type="ORF">CELE_C31B8.1</name>
</gene>
<dbReference type="InParanoid" id="O16908"/>
<evidence type="ECO:0000313" key="3">
    <source>
        <dbReference type="EMBL" id="CCD66293.1"/>
    </source>
</evidence>
<dbReference type="GeneID" id="183076"/>
<dbReference type="SUPFAM" id="SSF81321">
    <property type="entry name" value="Family A G protein-coupled receptor-like"/>
    <property type="match status" value="1"/>
</dbReference>
<feature type="transmembrane region" description="Helical" evidence="1">
    <location>
        <begin position="89"/>
        <end position="113"/>
    </location>
</feature>
<dbReference type="Pfam" id="PF10318">
    <property type="entry name" value="7TM_GPCR_Srh"/>
    <property type="match status" value="1"/>
</dbReference>
<dbReference type="PaxDb" id="6239-C31B8.1"/>
<dbReference type="WormBase" id="C31B8.1">
    <property type="protein sequence ID" value="CE38946"/>
    <property type="gene ID" value="WBGene00016279"/>
</dbReference>
<feature type="chain" id="PRO_5004157971" evidence="2">
    <location>
        <begin position="18"/>
        <end position="229"/>
    </location>
</feature>
<dbReference type="RefSeq" id="NP_503795.3">
    <property type="nucleotide sequence ID" value="NM_071394.5"/>
</dbReference>
<dbReference type="InterPro" id="IPR019422">
    <property type="entry name" value="7TM_GPCR_serpentine_rcpt_Srh"/>
</dbReference>
<organism evidence="3 4">
    <name type="scientific">Caenorhabditis elegans</name>
    <dbReference type="NCBI Taxonomy" id="6239"/>
    <lineage>
        <taxon>Eukaryota</taxon>
        <taxon>Metazoa</taxon>
        <taxon>Ecdysozoa</taxon>
        <taxon>Nematoda</taxon>
        <taxon>Chromadorea</taxon>
        <taxon>Rhabditida</taxon>
        <taxon>Rhabditina</taxon>
        <taxon>Rhabditomorpha</taxon>
        <taxon>Rhabditoidea</taxon>
        <taxon>Rhabditidae</taxon>
        <taxon>Peloderinae</taxon>
        <taxon>Caenorhabditis</taxon>
    </lineage>
</organism>
<keyword evidence="2" id="KW-0732">Signal</keyword>
<keyword evidence="4" id="KW-1185">Reference proteome</keyword>
<keyword evidence="1" id="KW-0472">Membrane</keyword>
<dbReference type="PIR" id="T32173">
    <property type="entry name" value="T32173"/>
</dbReference>
<dbReference type="FunCoup" id="O16908">
    <property type="interactions" value="1"/>
</dbReference>
<keyword evidence="1" id="KW-1133">Transmembrane helix</keyword>
<protein>
    <submittedName>
        <fullName evidence="3">Serpentine Receptor, class H</fullName>
    </submittedName>
</protein>
<dbReference type="EMBL" id="BX284605">
    <property type="protein sequence ID" value="CCD66293.1"/>
    <property type="molecule type" value="Genomic_DNA"/>
</dbReference>
<dbReference type="CTD" id="183076"/>
<feature type="transmembrane region" description="Helical" evidence="1">
    <location>
        <begin position="169"/>
        <end position="191"/>
    </location>
</feature>
<evidence type="ECO:0000313" key="5">
    <source>
        <dbReference type="WormBase" id="C31B8.1"/>
    </source>
</evidence>